<comment type="caution">
    <text evidence="4">The sequence shown here is derived from an EMBL/GenBank/DDBJ whole genome shotgun (WGS) entry which is preliminary data.</text>
</comment>
<reference evidence="4 5" key="1">
    <citation type="submission" date="2007-10" db="EMBL/GenBank/DDBJ databases">
        <authorList>
            <person name="Yayanos A."/>
            <person name="Ferriera S."/>
            <person name="Johnson J."/>
            <person name="Kravitz S."/>
            <person name="Halpern A."/>
            <person name="Remington K."/>
            <person name="Beeson K."/>
            <person name="Tran B."/>
            <person name="Rogers Y.-H."/>
            <person name="Friedman R."/>
            <person name="Venter J.C."/>
        </authorList>
    </citation>
    <scope>NUCLEOTIDE SEQUENCE [LARGE SCALE GENOMIC DNA]</scope>
    <source>
        <strain evidence="4 5">KT99</strain>
    </source>
</reference>
<evidence type="ECO:0000313" key="5">
    <source>
        <dbReference type="Proteomes" id="UP000005839"/>
    </source>
</evidence>
<organism evidence="4 5">
    <name type="scientific">Shewanella benthica KT99</name>
    <dbReference type="NCBI Taxonomy" id="314608"/>
    <lineage>
        <taxon>Bacteria</taxon>
        <taxon>Pseudomonadati</taxon>
        <taxon>Pseudomonadota</taxon>
        <taxon>Gammaproteobacteria</taxon>
        <taxon>Alteromonadales</taxon>
        <taxon>Shewanellaceae</taxon>
        <taxon>Shewanella</taxon>
    </lineage>
</organism>
<keyword evidence="5" id="KW-1185">Reference proteome</keyword>
<dbReference type="PROSITE" id="PS00379">
    <property type="entry name" value="CDP_ALCOHOL_P_TRANSF"/>
    <property type="match status" value="1"/>
</dbReference>
<keyword evidence="3" id="KW-0472">Membrane</keyword>
<dbReference type="AlphaFoldDB" id="A9EI41"/>
<protein>
    <recommendedName>
        <fullName evidence="6">CDP-alcohol phosphatidyltransferase</fullName>
    </recommendedName>
</protein>
<feature type="transmembrane region" description="Helical" evidence="3">
    <location>
        <begin position="198"/>
        <end position="216"/>
    </location>
</feature>
<evidence type="ECO:0000256" key="3">
    <source>
        <dbReference type="SAM" id="Phobius"/>
    </source>
</evidence>
<evidence type="ECO:0000256" key="1">
    <source>
        <dbReference type="ARBA" id="ARBA00022679"/>
    </source>
</evidence>
<dbReference type="RefSeq" id="WP_005501258.1">
    <property type="nucleotide sequence ID" value="NZ_ABIC01000032.1"/>
</dbReference>
<dbReference type="GO" id="GO:0008654">
    <property type="term" value="P:phospholipid biosynthetic process"/>
    <property type="evidence" value="ECO:0007669"/>
    <property type="project" value="InterPro"/>
</dbReference>
<gene>
    <name evidence="4" type="ORF">KT99_14119</name>
</gene>
<dbReference type="EMBL" id="ABIC01000032">
    <property type="protein sequence ID" value="EDP99766.1"/>
    <property type="molecule type" value="Genomic_DNA"/>
</dbReference>
<dbReference type="Gene3D" id="1.20.120.1760">
    <property type="match status" value="1"/>
</dbReference>
<keyword evidence="1 2" id="KW-0808">Transferase</keyword>
<dbReference type="STRING" id="314608.KT99_14119"/>
<dbReference type="GO" id="GO:0016780">
    <property type="term" value="F:phosphotransferase activity, for other substituted phosphate groups"/>
    <property type="evidence" value="ECO:0007669"/>
    <property type="project" value="InterPro"/>
</dbReference>
<dbReference type="Proteomes" id="UP000005839">
    <property type="component" value="Unassembled WGS sequence"/>
</dbReference>
<dbReference type="GO" id="GO:0016020">
    <property type="term" value="C:membrane"/>
    <property type="evidence" value="ECO:0007669"/>
    <property type="project" value="InterPro"/>
</dbReference>
<keyword evidence="3" id="KW-1133">Transmembrane helix</keyword>
<evidence type="ECO:0000313" key="4">
    <source>
        <dbReference type="EMBL" id="EDP99766.1"/>
    </source>
</evidence>
<evidence type="ECO:0000256" key="2">
    <source>
        <dbReference type="RuleBase" id="RU003750"/>
    </source>
</evidence>
<accession>A9EI41</accession>
<keyword evidence="3" id="KW-0812">Transmembrane</keyword>
<feature type="transmembrane region" description="Helical" evidence="3">
    <location>
        <begin position="112"/>
        <end position="145"/>
    </location>
</feature>
<dbReference type="InterPro" id="IPR048254">
    <property type="entry name" value="CDP_ALCOHOL_P_TRANSF_CS"/>
</dbReference>
<feature type="transmembrane region" description="Helical" evidence="3">
    <location>
        <begin position="48"/>
        <end position="76"/>
    </location>
</feature>
<feature type="transmembrane region" description="Helical" evidence="3">
    <location>
        <begin position="18"/>
        <end position="36"/>
    </location>
</feature>
<sequence>MNLKLSNLWATKTKDDEWWSSFVTSPLAIVLNYFVVDIKWFTPNKITLISFITAVIAAVFIVIGGVQNFIIAAILIHLSHVFDCMDGQIARYRKTSSISGCYYDKLTDQIQVFIWFSAIAYAAFMQSGSVAPVFLALVGIAFYSLRGYSKYVTIYLEASQVNDSTQDDTPEEVITETAGIEFGLMANLRWFLKEQKKIFSFDEGVFIFMLSLALILNMLTPMLWIFALSQVFFGLLRAWQRGVNLDQKLTVNIGK</sequence>
<proteinExistence type="inferred from homology"/>
<dbReference type="InterPro" id="IPR043130">
    <property type="entry name" value="CDP-OH_PTrfase_TM_dom"/>
</dbReference>
<dbReference type="InterPro" id="IPR000462">
    <property type="entry name" value="CDP-OH_P_trans"/>
</dbReference>
<comment type="similarity">
    <text evidence="2">Belongs to the CDP-alcohol phosphatidyltransferase class-I family.</text>
</comment>
<dbReference type="Pfam" id="PF01066">
    <property type="entry name" value="CDP-OH_P_transf"/>
    <property type="match status" value="1"/>
</dbReference>
<name>A9EI41_9GAMM</name>
<evidence type="ECO:0008006" key="6">
    <source>
        <dbReference type="Google" id="ProtNLM"/>
    </source>
</evidence>